<dbReference type="Proteomes" id="UP000190961">
    <property type="component" value="Unassembled WGS sequence"/>
</dbReference>
<accession>A0A1T5JXB2</accession>
<dbReference type="Pfam" id="PF06580">
    <property type="entry name" value="His_kinase"/>
    <property type="match status" value="1"/>
</dbReference>
<dbReference type="InterPro" id="IPR050640">
    <property type="entry name" value="Bact_2-comp_sensor_kinase"/>
</dbReference>
<feature type="domain" description="Signal transduction histidine kinase internal region" evidence="2">
    <location>
        <begin position="156"/>
        <end position="234"/>
    </location>
</feature>
<feature type="transmembrane region" description="Helical" evidence="1">
    <location>
        <begin position="50"/>
        <end position="69"/>
    </location>
</feature>
<feature type="transmembrane region" description="Helical" evidence="1">
    <location>
        <begin position="12"/>
        <end position="30"/>
    </location>
</feature>
<keyword evidence="3" id="KW-0418">Kinase</keyword>
<reference evidence="3 4" key="1">
    <citation type="submission" date="2017-02" db="EMBL/GenBank/DDBJ databases">
        <authorList>
            <person name="Peterson S.W."/>
        </authorList>
    </citation>
    <scope>NUCLEOTIDE SEQUENCE [LARGE SCALE GENOMIC DNA]</scope>
    <source>
        <strain evidence="3 4">DSM 25262</strain>
    </source>
</reference>
<dbReference type="InterPro" id="IPR010559">
    <property type="entry name" value="Sig_transdc_His_kin_internal"/>
</dbReference>
<dbReference type="InterPro" id="IPR036890">
    <property type="entry name" value="HATPase_C_sf"/>
</dbReference>
<keyword evidence="1" id="KW-1133">Transmembrane helix</keyword>
<dbReference type="RefSeq" id="WP_079686118.1">
    <property type="nucleotide sequence ID" value="NZ_FUZU01000001.1"/>
</dbReference>
<dbReference type="PROSITE" id="PS51257">
    <property type="entry name" value="PROKAR_LIPOPROTEIN"/>
    <property type="match status" value="1"/>
</dbReference>
<sequence length="337" mass="38748">MAINRSLVIKEMKSVVVLIILGMLFAWTGLGCNECTFNSPRFWKIGSLNALMWVALWKGNSYLADFISWKWSWIKFPMTRFVVGLVVTIIYSLAAMYGIIALYSWSMKVAINYSTGYSILITIIISLFMHGREFLINWRQVAIDAERLQKENIAAHYESLKSQINPHFLFNTLNVLTNVVYEDQDKAAKFIKQLSEVYRYVLDTRDREVVPLEEELKFLSSYLFLQQIRFADKLKLNIQLEGVKSMVAPLVLQMLIENAIKHNIVSEENPLAISVYTSGNFIVVENNLQKKMGFNDDSTGIGLNNICKRYEFLSNTKVEVIQNEKFIVKLPVIPVQA</sequence>
<dbReference type="GO" id="GO:0000155">
    <property type="term" value="F:phosphorelay sensor kinase activity"/>
    <property type="evidence" value="ECO:0007669"/>
    <property type="project" value="InterPro"/>
</dbReference>
<protein>
    <submittedName>
        <fullName evidence="3">Histidine kinase</fullName>
    </submittedName>
</protein>
<dbReference type="PANTHER" id="PTHR34220:SF7">
    <property type="entry name" value="SENSOR HISTIDINE KINASE YPDA"/>
    <property type="match status" value="1"/>
</dbReference>
<feature type="transmembrane region" description="Helical" evidence="1">
    <location>
        <begin position="111"/>
        <end position="129"/>
    </location>
</feature>
<dbReference type="PANTHER" id="PTHR34220">
    <property type="entry name" value="SENSOR HISTIDINE KINASE YPDA"/>
    <property type="match status" value="1"/>
</dbReference>
<feature type="transmembrane region" description="Helical" evidence="1">
    <location>
        <begin position="81"/>
        <end position="105"/>
    </location>
</feature>
<organism evidence="3 4">
    <name type="scientific">Ohtaekwangia koreensis</name>
    <dbReference type="NCBI Taxonomy" id="688867"/>
    <lineage>
        <taxon>Bacteria</taxon>
        <taxon>Pseudomonadati</taxon>
        <taxon>Bacteroidota</taxon>
        <taxon>Cytophagia</taxon>
        <taxon>Cytophagales</taxon>
        <taxon>Fulvivirgaceae</taxon>
        <taxon>Ohtaekwangia</taxon>
    </lineage>
</organism>
<evidence type="ECO:0000313" key="3">
    <source>
        <dbReference type="EMBL" id="SKC56037.1"/>
    </source>
</evidence>
<evidence type="ECO:0000313" key="4">
    <source>
        <dbReference type="Proteomes" id="UP000190961"/>
    </source>
</evidence>
<proteinExistence type="predicted"/>
<name>A0A1T5JXB2_9BACT</name>
<dbReference type="GO" id="GO:0016020">
    <property type="term" value="C:membrane"/>
    <property type="evidence" value="ECO:0007669"/>
    <property type="project" value="InterPro"/>
</dbReference>
<keyword evidence="4" id="KW-1185">Reference proteome</keyword>
<dbReference type="Gene3D" id="3.30.565.10">
    <property type="entry name" value="Histidine kinase-like ATPase, C-terminal domain"/>
    <property type="match status" value="1"/>
</dbReference>
<dbReference type="AlphaFoldDB" id="A0A1T5JXB2"/>
<gene>
    <name evidence="3" type="ORF">SAMN05660236_1583</name>
</gene>
<keyword evidence="1" id="KW-0472">Membrane</keyword>
<evidence type="ECO:0000259" key="2">
    <source>
        <dbReference type="Pfam" id="PF06580"/>
    </source>
</evidence>
<dbReference type="STRING" id="688867.SAMN05660236_1583"/>
<dbReference type="EMBL" id="FUZU01000001">
    <property type="protein sequence ID" value="SKC56037.1"/>
    <property type="molecule type" value="Genomic_DNA"/>
</dbReference>
<keyword evidence="3" id="KW-0808">Transferase</keyword>
<keyword evidence="1" id="KW-0812">Transmembrane</keyword>
<dbReference type="OrthoDB" id="927174at2"/>
<evidence type="ECO:0000256" key="1">
    <source>
        <dbReference type="SAM" id="Phobius"/>
    </source>
</evidence>